<dbReference type="HOGENOM" id="CLU_3006340_0_0_9"/>
<organism evidence="1 2">
    <name type="scientific">Clostridium symbiosum (strain WAL-14163)</name>
    <dbReference type="NCBI Taxonomy" id="742740"/>
    <lineage>
        <taxon>Bacteria</taxon>
        <taxon>Bacillati</taxon>
        <taxon>Bacillota</taxon>
        <taxon>Clostridia</taxon>
        <taxon>Lachnospirales</taxon>
        <taxon>Lachnospiraceae</taxon>
        <taxon>Otoolea</taxon>
    </lineage>
</organism>
<protein>
    <submittedName>
        <fullName evidence="1">Uncharacterized protein</fullName>
    </submittedName>
</protein>
<keyword evidence="2" id="KW-1185">Reference proteome</keyword>
<sequence length="56" mass="6284">MNAETVYAQYNARYAAIIPCSFKEHGVSDGKQRRISAVNAETVYARYNARYAAIIP</sequence>
<proteinExistence type="predicted"/>
<dbReference type="Proteomes" id="UP000002970">
    <property type="component" value="Unassembled WGS sequence"/>
</dbReference>
<reference evidence="1 2" key="1">
    <citation type="submission" date="2010-12" db="EMBL/GenBank/DDBJ databases">
        <title>The Genome Sequence of Clostridium symbiosum strain WAL-14163.</title>
        <authorList>
            <person name="Earl A."/>
            <person name="Ward D."/>
            <person name="Feldgarden M."/>
            <person name="Gevers D."/>
            <person name="Finegold S.M."/>
            <person name="Summanen P.H."/>
            <person name="Molitoris D.R."/>
            <person name="Vaisanen M.L."/>
            <person name="Daigneault M."/>
            <person name="Young S.K."/>
            <person name="Zeng Q."/>
            <person name="Gargeya S."/>
            <person name="Fitzgerald M."/>
            <person name="Haas B."/>
            <person name="Abouelleil A."/>
            <person name="Alvarado L."/>
            <person name="Arachchi H.M."/>
            <person name="Berlin A."/>
            <person name="Brown A."/>
            <person name="Chapman S.B."/>
            <person name="Chen Z."/>
            <person name="Dunbar C."/>
            <person name="Freedman E."/>
            <person name="Gearin G."/>
            <person name="Gellesch M."/>
            <person name="Goldberg J."/>
            <person name="Griggs A."/>
            <person name="Gujja S."/>
            <person name="Heilman E."/>
            <person name="Heiman D."/>
            <person name="Howarth C."/>
            <person name="Larson L."/>
            <person name="Lui A."/>
            <person name="MacDonald P.J.P."/>
            <person name="Mehta T."/>
            <person name="Montmayeur A."/>
            <person name="Murphy C."/>
            <person name="Neiman D."/>
            <person name="Pearson M."/>
            <person name="Priest M."/>
            <person name="Roberts A."/>
            <person name="Saif S."/>
            <person name="Shea T."/>
            <person name="Shenoy N."/>
            <person name="Sisk P."/>
            <person name="Stolte C."/>
            <person name="Sykes S."/>
            <person name="White J."/>
            <person name="Yandava C."/>
            <person name="Nusbaum C."/>
            <person name="Birren B."/>
        </authorList>
    </citation>
    <scope>NUCLEOTIDE SEQUENCE [LARGE SCALE GENOMIC DNA]</scope>
    <source>
        <strain evidence="1 2">WAL-14163</strain>
    </source>
</reference>
<evidence type="ECO:0000313" key="1">
    <source>
        <dbReference type="EMBL" id="EGA95772.1"/>
    </source>
</evidence>
<dbReference type="AlphaFoldDB" id="E7GHD9"/>
<accession>E7GHD9</accession>
<dbReference type="EMBL" id="ADLQ01000011">
    <property type="protein sequence ID" value="EGA95772.1"/>
    <property type="molecule type" value="Genomic_DNA"/>
</dbReference>
<name>E7GHD9_CLOS6</name>
<gene>
    <name evidence="1" type="ORF">HMPREF9474_00332</name>
</gene>
<comment type="caution">
    <text evidence="1">The sequence shown here is derived from an EMBL/GenBank/DDBJ whole genome shotgun (WGS) entry which is preliminary data.</text>
</comment>
<evidence type="ECO:0000313" key="2">
    <source>
        <dbReference type="Proteomes" id="UP000002970"/>
    </source>
</evidence>